<dbReference type="RefSeq" id="XP_022772452.1">
    <property type="nucleotide sequence ID" value="XM_022916717.1"/>
</dbReference>
<dbReference type="PANTHER" id="PTHR35317">
    <property type="entry name" value="OS04G0629600 PROTEIN"/>
    <property type="match status" value="1"/>
</dbReference>
<protein>
    <submittedName>
        <fullName evidence="3">Uncharacterized protein LOC111315118</fullName>
    </submittedName>
</protein>
<sequence>MIDFDTIKDYSNILLSIVNKVRLIGSEFTDSRIVEKILVIVLERYEATIITLENTKDLSKIFLVELFNTSQAQEQKRLITEDTIIEGALAAKHQNMAKNKRKKKNDFEGNGASTASANTKGKNENQKKSYPPRQHSEKKSHSPFRC</sequence>
<dbReference type="Pfam" id="PF14223">
    <property type="entry name" value="Retrotran_gag_2"/>
    <property type="match status" value="1"/>
</dbReference>
<dbReference type="Proteomes" id="UP000515121">
    <property type="component" value="Unplaced"/>
</dbReference>
<organism evidence="2 3">
    <name type="scientific">Durio zibethinus</name>
    <name type="common">Durian</name>
    <dbReference type="NCBI Taxonomy" id="66656"/>
    <lineage>
        <taxon>Eukaryota</taxon>
        <taxon>Viridiplantae</taxon>
        <taxon>Streptophyta</taxon>
        <taxon>Embryophyta</taxon>
        <taxon>Tracheophyta</taxon>
        <taxon>Spermatophyta</taxon>
        <taxon>Magnoliopsida</taxon>
        <taxon>eudicotyledons</taxon>
        <taxon>Gunneridae</taxon>
        <taxon>Pentapetalae</taxon>
        <taxon>rosids</taxon>
        <taxon>malvids</taxon>
        <taxon>Malvales</taxon>
        <taxon>Malvaceae</taxon>
        <taxon>Helicteroideae</taxon>
        <taxon>Durio</taxon>
    </lineage>
</organism>
<dbReference type="OrthoDB" id="1002361at2759"/>
<reference evidence="3" key="1">
    <citation type="submission" date="2025-08" db="UniProtKB">
        <authorList>
            <consortium name="RefSeq"/>
        </authorList>
    </citation>
    <scope>IDENTIFICATION</scope>
    <source>
        <tissue evidence="3">Fruit stalk</tissue>
    </source>
</reference>
<accession>A0A6P6B5J6</accession>
<dbReference type="PANTHER" id="PTHR35317:SF11">
    <property type="entry name" value="CCHC-TYPE DOMAIN-CONTAINING PROTEIN"/>
    <property type="match status" value="1"/>
</dbReference>
<feature type="region of interest" description="Disordered" evidence="1">
    <location>
        <begin position="94"/>
        <end position="146"/>
    </location>
</feature>
<gene>
    <name evidence="3" type="primary">LOC111315118</name>
</gene>
<dbReference type="GeneID" id="111315118"/>
<name>A0A6P6B5J6_DURZI</name>
<dbReference type="KEGG" id="dzi:111315118"/>
<proteinExistence type="predicted"/>
<keyword evidence="2" id="KW-1185">Reference proteome</keyword>
<evidence type="ECO:0000313" key="2">
    <source>
        <dbReference type="Proteomes" id="UP000515121"/>
    </source>
</evidence>
<dbReference type="AlphaFoldDB" id="A0A6P6B5J6"/>
<feature type="compositionally biased region" description="Polar residues" evidence="1">
    <location>
        <begin position="111"/>
        <end position="120"/>
    </location>
</feature>
<evidence type="ECO:0000313" key="3">
    <source>
        <dbReference type="RefSeq" id="XP_022772452.1"/>
    </source>
</evidence>
<evidence type="ECO:0000256" key="1">
    <source>
        <dbReference type="SAM" id="MobiDB-lite"/>
    </source>
</evidence>